<accession>A0A1F4NSG1</accession>
<evidence type="ECO:0000256" key="5">
    <source>
        <dbReference type="HAMAP-Rule" id="MF_00527"/>
    </source>
</evidence>
<evidence type="ECO:0000256" key="4">
    <source>
        <dbReference type="ARBA" id="ARBA00023204"/>
    </source>
</evidence>
<dbReference type="AlphaFoldDB" id="A0A1F4NSG1"/>
<dbReference type="EMBL" id="META01000003">
    <property type="protein sequence ID" value="OGB74306.1"/>
    <property type="molecule type" value="Genomic_DNA"/>
</dbReference>
<protein>
    <recommendedName>
        <fullName evidence="5">Putative 3-methyladenine DNA glycosylase</fullName>
        <ecNumber evidence="5">3.2.2.-</ecNumber>
    </recommendedName>
</protein>
<dbReference type="GO" id="GO:0003905">
    <property type="term" value="F:alkylbase DNA N-glycosylase activity"/>
    <property type="evidence" value="ECO:0007669"/>
    <property type="project" value="InterPro"/>
</dbReference>
<evidence type="ECO:0000313" key="6">
    <source>
        <dbReference type="EMBL" id="OGB74306.1"/>
    </source>
</evidence>
<proteinExistence type="inferred from homology"/>
<dbReference type="Gene3D" id="3.10.300.10">
    <property type="entry name" value="Methylpurine-DNA glycosylase (MPG)"/>
    <property type="match status" value="1"/>
</dbReference>
<evidence type="ECO:0000313" key="7">
    <source>
        <dbReference type="Proteomes" id="UP000176651"/>
    </source>
</evidence>
<comment type="caution">
    <text evidence="6">The sequence shown here is derived from an EMBL/GenBank/DDBJ whole genome shotgun (WGS) entry which is preliminary data.</text>
</comment>
<evidence type="ECO:0000256" key="1">
    <source>
        <dbReference type="ARBA" id="ARBA00009232"/>
    </source>
</evidence>
<comment type="similarity">
    <text evidence="1 5">Belongs to the DNA glycosylase MPG family.</text>
</comment>
<dbReference type="Proteomes" id="UP000176651">
    <property type="component" value="Unassembled WGS sequence"/>
</dbReference>
<dbReference type="STRING" id="1798535.A2V68_00920"/>
<dbReference type="SUPFAM" id="SSF50486">
    <property type="entry name" value="FMT C-terminal domain-like"/>
    <property type="match status" value="1"/>
</dbReference>
<sequence>MRRILRSDFFRRPTPQVARELLGKVLVRRLPPGLPAHYRIVETEAYCGTKDLACHASRGRTRRTETMFGPAGRIYVYMIYGMHHCLNLVTAGQGEGEAVLIRAVEPLSANELNHQNTSGPGKLCRALRITKQLNGMKLGRVAGLWVEDRGLSIKPKNIGVSARRGVAYAGKCAKYPWRFFIKSSDFVS</sequence>
<gene>
    <name evidence="6" type="ORF">A2V68_00920</name>
</gene>
<reference evidence="6 7" key="1">
    <citation type="journal article" date="2016" name="Nat. Commun.">
        <title>Thousands of microbial genomes shed light on interconnected biogeochemical processes in an aquifer system.</title>
        <authorList>
            <person name="Anantharaman K."/>
            <person name="Brown C.T."/>
            <person name="Hug L.A."/>
            <person name="Sharon I."/>
            <person name="Castelle C.J."/>
            <person name="Probst A.J."/>
            <person name="Thomas B.C."/>
            <person name="Singh A."/>
            <person name="Wilkins M.J."/>
            <person name="Karaoz U."/>
            <person name="Brodie E.L."/>
            <person name="Williams K.H."/>
            <person name="Hubbard S.S."/>
            <person name="Banfield J.F."/>
        </authorList>
    </citation>
    <scope>NUCLEOTIDE SEQUENCE [LARGE SCALE GENOMIC DNA]</scope>
</reference>
<dbReference type="HAMAP" id="MF_00527">
    <property type="entry name" value="3MGH"/>
    <property type="match status" value="1"/>
</dbReference>
<dbReference type="InterPro" id="IPR011034">
    <property type="entry name" value="Formyl_transferase-like_C_sf"/>
</dbReference>
<evidence type="ECO:0000256" key="3">
    <source>
        <dbReference type="ARBA" id="ARBA00022801"/>
    </source>
</evidence>
<organism evidence="6 7">
    <name type="scientific">candidate division Kazan bacterium RBG_13_50_9</name>
    <dbReference type="NCBI Taxonomy" id="1798535"/>
    <lineage>
        <taxon>Bacteria</taxon>
        <taxon>Bacteria division Kazan-3B-28</taxon>
    </lineage>
</organism>
<dbReference type="InterPro" id="IPR036995">
    <property type="entry name" value="MPG_sf"/>
</dbReference>
<dbReference type="Pfam" id="PF02245">
    <property type="entry name" value="Pur_DNA_glyco"/>
    <property type="match status" value="1"/>
</dbReference>
<dbReference type="EC" id="3.2.2.-" evidence="5"/>
<dbReference type="PANTHER" id="PTHR10429:SF0">
    <property type="entry name" value="DNA-3-METHYLADENINE GLYCOSYLASE"/>
    <property type="match status" value="1"/>
</dbReference>
<dbReference type="PANTHER" id="PTHR10429">
    <property type="entry name" value="DNA-3-METHYLADENINE GLYCOSYLASE"/>
    <property type="match status" value="1"/>
</dbReference>
<dbReference type="GO" id="GO:0006284">
    <property type="term" value="P:base-excision repair"/>
    <property type="evidence" value="ECO:0007669"/>
    <property type="project" value="InterPro"/>
</dbReference>
<dbReference type="FunFam" id="3.10.300.10:FF:000001">
    <property type="entry name" value="Putative 3-methyladenine DNA glycosylase"/>
    <property type="match status" value="1"/>
</dbReference>
<name>A0A1F4NSG1_UNCK3</name>
<dbReference type="InterPro" id="IPR003180">
    <property type="entry name" value="MPG"/>
</dbReference>
<dbReference type="CDD" id="cd00540">
    <property type="entry name" value="AAG"/>
    <property type="match status" value="1"/>
</dbReference>
<keyword evidence="3 5" id="KW-0378">Hydrolase</keyword>
<evidence type="ECO:0000256" key="2">
    <source>
        <dbReference type="ARBA" id="ARBA00022763"/>
    </source>
</evidence>
<keyword evidence="4 5" id="KW-0234">DNA repair</keyword>
<dbReference type="GO" id="GO:0003677">
    <property type="term" value="F:DNA binding"/>
    <property type="evidence" value="ECO:0007669"/>
    <property type="project" value="InterPro"/>
</dbReference>
<dbReference type="NCBIfam" id="TIGR00567">
    <property type="entry name" value="3mg"/>
    <property type="match status" value="1"/>
</dbReference>
<keyword evidence="2 5" id="KW-0227">DNA damage</keyword>